<dbReference type="InterPro" id="IPR007636">
    <property type="entry name" value="Restrct_endonuc_II_XhoI"/>
</dbReference>
<dbReference type="Proteomes" id="UP000616779">
    <property type="component" value="Unassembled WGS sequence"/>
</dbReference>
<dbReference type="EMBL" id="WHOA01000095">
    <property type="protein sequence ID" value="NOU72544.1"/>
    <property type="molecule type" value="Genomic_DNA"/>
</dbReference>
<keyword evidence="2" id="KW-1185">Reference proteome</keyword>
<gene>
    <name evidence="1" type="ORF">GC098_14095</name>
</gene>
<comment type="caution">
    <text evidence="1">The sequence shown here is derived from an EMBL/GenBank/DDBJ whole genome shotgun (WGS) entry which is preliminary data.</text>
</comment>
<accession>A0ABX1XXV1</accession>
<reference evidence="1 2" key="1">
    <citation type="submission" date="2019-10" db="EMBL/GenBank/DDBJ databases">
        <title>Description of Paenibacillus terrestris sp. nov.</title>
        <authorList>
            <person name="Carlier A."/>
            <person name="Qi S."/>
        </authorList>
    </citation>
    <scope>NUCLEOTIDE SEQUENCE [LARGE SCALE GENOMIC DNA]</scope>
    <source>
        <strain evidence="1 2">LMG 31458</strain>
    </source>
</reference>
<dbReference type="Pfam" id="PF04555">
    <property type="entry name" value="XhoI"/>
    <property type="match status" value="1"/>
</dbReference>
<proteinExistence type="predicted"/>
<protein>
    <recommendedName>
        <fullName evidence="3">Restriction endonuclease</fullName>
    </recommendedName>
</protein>
<name>A0ABX1XXV1_9BACL</name>
<evidence type="ECO:0000313" key="1">
    <source>
        <dbReference type="EMBL" id="NOU72544.1"/>
    </source>
</evidence>
<evidence type="ECO:0000313" key="2">
    <source>
        <dbReference type="Proteomes" id="UP000616779"/>
    </source>
</evidence>
<organism evidence="1 2">
    <name type="scientific">Paenibacillus phytorum</name>
    <dbReference type="NCBI Taxonomy" id="2654977"/>
    <lineage>
        <taxon>Bacteria</taxon>
        <taxon>Bacillati</taxon>
        <taxon>Bacillota</taxon>
        <taxon>Bacilli</taxon>
        <taxon>Bacillales</taxon>
        <taxon>Paenibacillaceae</taxon>
        <taxon>Paenibacillus</taxon>
    </lineage>
</organism>
<evidence type="ECO:0008006" key="3">
    <source>
        <dbReference type="Google" id="ProtNLM"/>
    </source>
</evidence>
<sequence length="109" mass="12591">MIVIKSLDDGTNRLLAVIEFKSMHGSVGNILNNRTEEAVGSSHDLWKAFEHGAFGASRPFLGYIYVMSDHPSNLLGIDRRNMLFQPLEEYMRFPRTRMQLIMRNVRNYS</sequence>